<dbReference type="InterPro" id="IPR004045">
    <property type="entry name" value="Glutathione_S-Trfase_N"/>
</dbReference>
<proteinExistence type="inferred from homology"/>
<dbReference type="SUPFAM" id="SSF47616">
    <property type="entry name" value="GST C-terminal domain-like"/>
    <property type="match status" value="1"/>
</dbReference>
<dbReference type="SFLD" id="SFLDS00019">
    <property type="entry name" value="Glutathione_Transferase_(cytos"/>
    <property type="match status" value="1"/>
</dbReference>
<dbReference type="EMBL" id="JAGMWT010000001">
    <property type="protein sequence ID" value="KAH7138752.1"/>
    <property type="molecule type" value="Genomic_DNA"/>
</dbReference>
<evidence type="ECO:0000313" key="6">
    <source>
        <dbReference type="Proteomes" id="UP000700596"/>
    </source>
</evidence>
<comment type="similarity">
    <text evidence="1 2">Belongs to the GST superfamily.</text>
</comment>
<evidence type="ECO:0000259" key="3">
    <source>
        <dbReference type="PROSITE" id="PS50404"/>
    </source>
</evidence>
<gene>
    <name evidence="5" type="ORF">B0J11DRAFT_610228</name>
</gene>
<dbReference type="InterPro" id="IPR036249">
    <property type="entry name" value="Thioredoxin-like_sf"/>
</dbReference>
<dbReference type="InterPro" id="IPR040079">
    <property type="entry name" value="Glutathione_S-Trfase"/>
</dbReference>
<accession>A0A9P9IYR0</accession>
<reference evidence="5" key="1">
    <citation type="journal article" date="2021" name="Nat. Commun.">
        <title>Genetic determinants of endophytism in the Arabidopsis root mycobiome.</title>
        <authorList>
            <person name="Mesny F."/>
            <person name="Miyauchi S."/>
            <person name="Thiergart T."/>
            <person name="Pickel B."/>
            <person name="Atanasova L."/>
            <person name="Karlsson M."/>
            <person name="Huettel B."/>
            <person name="Barry K.W."/>
            <person name="Haridas S."/>
            <person name="Chen C."/>
            <person name="Bauer D."/>
            <person name="Andreopoulos W."/>
            <person name="Pangilinan J."/>
            <person name="LaButti K."/>
            <person name="Riley R."/>
            <person name="Lipzen A."/>
            <person name="Clum A."/>
            <person name="Drula E."/>
            <person name="Henrissat B."/>
            <person name="Kohler A."/>
            <person name="Grigoriev I.V."/>
            <person name="Martin F.M."/>
            <person name="Hacquard S."/>
        </authorList>
    </citation>
    <scope>NUCLEOTIDE SEQUENCE</scope>
    <source>
        <strain evidence="5">MPI-CAGE-CH-0243</strain>
    </source>
</reference>
<dbReference type="PANTHER" id="PTHR44051">
    <property type="entry name" value="GLUTATHIONE S-TRANSFERASE-RELATED"/>
    <property type="match status" value="1"/>
</dbReference>
<name>A0A9P9IYR0_9PLEO</name>
<dbReference type="InterPro" id="IPR010987">
    <property type="entry name" value="Glutathione-S-Trfase_C-like"/>
</dbReference>
<evidence type="ECO:0000256" key="2">
    <source>
        <dbReference type="RuleBase" id="RU003494"/>
    </source>
</evidence>
<dbReference type="InterPro" id="IPR036282">
    <property type="entry name" value="Glutathione-S-Trfase_C_sf"/>
</dbReference>
<evidence type="ECO:0000256" key="1">
    <source>
        <dbReference type="ARBA" id="ARBA00007409"/>
    </source>
</evidence>
<dbReference type="SUPFAM" id="SSF52833">
    <property type="entry name" value="Thioredoxin-like"/>
    <property type="match status" value="1"/>
</dbReference>
<dbReference type="Gene3D" id="1.20.1050.130">
    <property type="match status" value="1"/>
</dbReference>
<dbReference type="OrthoDB" id="422574at2759"/>
<dbReference type="SFLD" id="SFLDG00358">
    <property type="entry name" value="Main_(cytGST)"/>
    <property type="match status" value="1"/>
</dbReference>
<feature type="domain" description="GST C-terminal" evidence="4">
    <location>
        <begin position="92"/>
        <end position="220"/>
    </location>
</feature>
<dbReference type="Pfam" id="PF02798">
    <property type="entry name" value="GST_N"/>
    <property type="match status" value="1"/>
</dbReference>
<comment type="caution">
    <text evidence="5">The sequence shown here is derived from an EMBL/GenBank/DDBJ whole genome shotgun (WGS) entry which is preliminary data.</text>
</comment>
<organism evidence="5 6">
    <name type="scientific">Dendryphion nanum</name>
    <dbReference type="NCBI Taxonomy" id="256645"/>
    <lineage>
        <taxon>Eukaryota</taxon>
        <taxon>Fungi</taxon>
        <taxon>Dikarya</taxon>
        <taxon>Ascomycota</taxon>
        <taxon>Pezizomycotina</taxon>
        <taxon>Dothideomycetes</taxon>
        <taxon>Pleosporomycetidae</taxon>
        <taxon>Pleosporales</taxon>
        <taxon>Torulaceae</taxon>
        <taxon>Dendryphion</taxon>
    </lineage>
</organism>
<sequence length="248" mass="28851">MSDIKPITLYTTSRGPVPWKVALLLEELNIPYTSKYLETPDMNTESFKSLNPNAKVPAIKDPNTGIKLFEANAITLYILDTYDTNGTLHSLSGQDKYTELAWWQFQTTEQHMYYSQNAWFLYKHPERVQSALDRYEWTVKRTIGVLDDHLKRTGKSYLAGDRLTFADLAYIIHNEFVPQILPGYDPSEEYPFYAKWNSRLVNRPSFKKIAAERAARGHPLGVVSQEHINAYIWRDDPNHEYNKKSLLR</sequence>
<dbReference type="AlphaFoldDB" id="A0A9P9IYR0"/>
<dbReference type="PROSITE" id="PS50405">
    <property type="entry name" value="GST_CTER"/>
    <property type="match status" value="1"/>
</dbReference>
<dbReference type="Pfam" id="PF00043">
    <property type="entry name" value="GST_C"/>
    <property type="match status" value="1"/>
</dbReference>
<dbReference type="InterPro" id="IPR004046">
    <property type="entry name" value="GST_C"/>
</dbReference>
<evidence type="ECO:0000259" key="4">
    <source>
        <dbReference type="PROSITE" id="PS50405"/>
    </source>
</evidence>
<keyword evidence="6" id="KW-1185">Reference proteome</keyword>
<evidence type="ECO:0000313" key="5">
    <source>
        <dbReference type="EMBL" id="KAH7138752.1"/>
    </source>
</evidence>
<dbReference type="PANTHER" id="PTHR44051:SF3">
    <property type="entry name" value="TRANSCRIPTIONAL REGULATOR URE2"/>
    <property type="match status" value="1"/>
</dbReference>
<feature type="domain" description="GST N-terminal" evidence="3">
    <location>
        <begin position="5"/>
        <end position="86"/>
    </location>
</feature>
<dbReference type="PROSITE" id="PS50404">
    <property type="entry name" value="GST_NTER"/>
    <property type="match status" value="1"/>
</dbReference>
<protein>
    <submittedName>
        <fullName evidence="5">Glutathione S-transferase</fullName>
    </submittedName>
</protein>
<dbReference type="Proteomes" id="UP000700596">
    <property type="component" value="Unassembled WGS sequence"/>
</dbReference>